<gene>
    <name evidence="2" type="ORF">Rcae01_00067</name>
</gene>
<dbReference type="EMBL" id="BAABRO010000001">
    <property type="protein sequence ID" value="GAA5504628.1"/>
    <property type="molecule type" value="Genomic_DNA"/>
</dbReference>
<name>A0ABP9VHD4_9BACT</name>
<protein>
    <submittedName>
        <fullName evidence="2">Uncharacterized protein</fullName>
    </submittedName>
</protein>
<keyword evidence="3" id="KW-1185">Reference proteome</keyword>
<dbReference type="Proteomes" id="UP001416858">
    <property type="component" value="Unassembled WGS sequence"/>
</dbReference>
<accession>A0ABP9VHD4</accession>
<reference evidence="2 3" key="1">
    <citation type="submission" date="2024-02" db="EMBL/GenBank/DDBJ databases">
        <title>Rhodopirellula caenicola NBRC 110016.</title>
        <authorList>
            <person name="Ichikawa N."/>
            <person name="Katano-Makiyama Y."/>
            <person name="Hidaka K."/>
        </authorList>
    </citation>
    <scope>NUCLEOTIDE SEQUENCE [LARGE SCALE GENOMIC DNA]</scope>
    <source>
        <strain evidence="2 3">NBRC 110016</strain>
    </source>
</reference>
<organism evidence="2 3">
    <name type="scientific">Novipirellula caenicola</name>
    <dbReference type="NCBI Taxonomy" id="1536901"/>
    <lineage>
        <taxon>Bacteria</taxon>
        <taxon>Pseudomonadati</taxon>
        <taxon>Planctomycetota</taxon>
        <taxon>Planctomycetia</taxon>
        <taxon>Pirellulales</taxon>
        <taxon>Pirellulaceae</taxon>
        <taxon>Novipirellula</taxon>
    </lineage>
</organism>
<evidence type="ECO:0000313" key="3">
    <source>
        <dbReference type="Proteomes" id="UP001416858"/>
    </source>
</evidence>
<feature type="region of interest" description="Disordered" evidence="1">
    <location>
        <begin position="28"/>
        <end position="51"/>
    </location>
</feature>
<sequence length="116" mass="13096">MPQIQLLENGEHQLRRAHWISIAKSDPSLTEPLPRMGHHPANGEPMPLRLPPDERAIKRNGEVVGRFVWSSFSYPGPDWDDDLGVVLVNCAEGQESYVHEIAKRFANEMSAELVLD</sequence>
<proteinExistence type="predicted"/>
<evidence type="ECO:0000256" key="1">
    <source>
        <dbReference type="SAM" id="MobiDB-lite"/>
    </source>
</evidence>
<evidence type="ECO:0000313" key="2">
    <source>
        <dbReference type="EMBL" id="GAA5504628.1"/>
    </source>
</evidence>
<comment type="caution">
    <text evidence="2">The sequence shown here is derived from an EMBL/GenBank/DDBJ whole genome shotgun (WGS) entry which is preliminary data.</text>
</comment>